<keyword evidence="1" id="KW-0472">Membrane</keyword>
<keyword evidence="1" id="KW-0812">Transmembrane</keyword>
<dbReference type="EMBL" id="KZ293465">
    <property type="protein sequence ID" value="PBK62584.1"/>
    <property type="molecule type" value="Genomic_DNA"/>
</dbReference>
<organism evidence="2 3">
    <name type="scientific">Armillaria solidipes</name>
    <dbReference type="NCBI Taxonomy" id="1076256"/>
    <lineage>
        <taxon>Eukaryota</taxon>
        <taxon>Fungi</taxon>
        <taxon>Dikarya</taxon>
        <taxon>Basidiomycota</taxon>
        <taxon>Agaricomycotina</taxon>
        <taxon>Agaricomycetes</taxon>
        <taxon>Agaricomycetidae</taxon>
        <taxon>Agaricales</taxon>
        <taxon>Marasmiineae</taxon>
        <taxon>Physalacriaceae</taxon>
        <taxon>Armillaria</taxon>
    </lineage>
</organism>
<protein>
    <submittedName>
        <fullName evidence="2">Uncharacterized protein</fullName>
    </submittedName>
</protein>
<name>A0A2H3B0Z8_9AGAR</name>
<evidence type="ECO:0000313" key="3">
    <source>
        <dbReference type="Proteomes" id="UP000218334"/>
    </source>
</evidence>
<dbReference type="Proteomes" id="UP000218334">
    <property type="component" value="Unassembled WGS sequence"/>
</dbReference>
<accession>A0A2H3B0Z8</accession>
<gene>
    <name evidence="2" type="ORF">ARMSODRAFT_604007</name>
</gene>
<feature type="transmembrane region" description="Helical" evidence="1">
    <location>
        <begin position="28"/>
        <end position="49"/>
    </location>
</feature>
<evidence type="ECO:0000313" key="2">
    <source>
        <dbReference type="EMBL" id="PBK62584.1"/>
    </source>
</evidence>
<evidence type="ECO:0000256" key="1">
    <source>
        <dbReference type="SAM" id="Phobius"/>
    </source>
</evidence>
<dbReference type="AlphaFoldDB" id="A0A2H3B0Z8"/>
<keyword evidence="3" id="KW-1185">Reference proteome</keyword>
<proteinExistence type="predicted"/>
<sequence length="59" mass="6523">MLVSSPDLSQDDRSVIFGVLDQELNCTILRALLHGLYTGIVVVTLWTICMSTSKPNQTK</sequence>
<keyword evidence="1" id="KW-1133">Transmembrane helix</keyword>
<reference evidence="3" key="1">
    <citation type="journal article" date="2017" name="Nat. Ecol. Evol.">
        <title>Genome expansion and lineage-specific genetic innovations in the forest pathogenic fungi Armillaria.</title>
        <authorList>
            <person name="Sipos G."/>
            <person name="Prasanna A.N."/>
            <person name="Walter M.C."/>
            <person name="O'Connor E."/>
            <person name="Balint B."/>
            <person name="Krizsan K."/>
            <person name="Kiss B."/>
            <person name="Hess J."/>
            <person name="Varga T."/>
            <person name="Slot J."/>
            <person name="Riley R."/>
            <person name="Boka B."/>
            <person name="Rigling D."/>
            <person name="Barry K."/>
            <person name="Lee J."/>
            <person name="Mihaltcheva S."/>
            <person name="LaButti K."/>
            <person name="Lipzen A."/>
            <person name="Waldron R."/>
            <person name="Moloney N.M."/>
            <person name="Sperisen C."/>
            <person name="Kredics L."/>
            <person name="Vagvoelgyi C."/>
            <person name="Patrignani A."/>
            <person name="Fitzpatrick D."/>
            <person name="Nagy I."/>
            <person name="Doyle S."/>
            <person name="Anderson J.B."/>
            <person name="Grigoriev I.V."/>
            <person name="Gueldener U."/>
            <person name="Muensterkoetter M."/>
            <person name="Nagy L.G."/>
        </authorList>
    </citation>
    <scope>NUCLEOTIDE SEQUENCE [LARGE SCALE GENOMIC DNA]</scope>
    <source>
        <strain evidence="3">28-4</strain>
    </source>
</reference>